<dbReference type="GO" id="GO:0003677">
    <property type="term" value="F:DNA binding"/>
    <property type="evidence" value="ECO:0007669"/>
    <property type="project" value="InterPro"/>
</dbReference>
<evidence type="ECO:0000313" key="2">
    <source>
        <dbReference type="EMBL" id="CAG4997769.1"/>
    </source>
</evidence>
<keyword evidence="3" id="KW-1185">Reference proteome</keyword>
<dbReference type="Pfam" id="PF05225">
    <property type="entry name" value="HTH_psq"/>
    <property type="match status" value="1"/>
</dbReference>
<dbReference type="OrthoDB" id="6115549at2759"/>
<organism evidence="2 3">
    <name type="scientific">Parnassius apollo</name>
    <name type="common">Apollo butterfly</name>
    <name type="synonym">Papilio apollo</name>
    <dbReference type="NCBI Taxonomy" id="110799"/>
    <lineage>
        <taxon>Eukaryota</taxon>
        <taxon>Metazoa</taxon>
        <taxon>Ecdysozoa</taxon>
        <taxon>Arthropoda</taxon>
        <taxon>Hexapoda</taxon>
        <taxon>Insecta</taxon>
        <taxon>Pterygota</taxon>
        <taxon>Neoptera</taxon>
        <taxon>Endopterygota</taxon>
        <taxon>Lepidoptera</taxon>
        <taxon>Glossata</taxon>
        <taxon>Ditrysia</taxon>
        <taxon>Papilionoidea</taxon>
        <taxon>Papilionidae</taxon>
        <taxon>Parnassiinae</taxon>
        <taxon>Parnassini</taxon>
        <taxon>Parnassius</taxon>
        <taxon>Parnassius</taxon>
    </lineage>
</organism>
<dbReference type="Proteomes" id="UP000691718">
    <property type="component" value="Unassembled WGS sequence"/>
</dbReference>
<comment type="caution">
    <text evidence="2">The sequence shown here is derived from an EMBL/GenBank/DDBJ whole genome shotgun (WGS) entry which is preliminary data.</text>
</comment>
<dbReference type="EMBL" id="CAJQZP010000935">
    <property type="protein sequence ID" value="CAG4997769.1"/>
    <property type="molecule type" value="Genomic_DNA"/>
</dbReference>
<evidence type="ECO:0000313" key="3">
    <source>
        <dbReference type="Proteomes" id="UP000691718"/>
    </source>
</evidence>
<gene>
    <name evidence="2" type="ORF">PAPOLLO_LOCUS13245</name>
</gene>
<reference evidence="2" key="1">
    <citation type="submission" date="2021-04" db="EMBL/GenBank/DDBJ databases">
        <authorList>
            <person name="Tunstrom K."/>
        </authorList>
    </citation>
    <scope>NUCLEOTIDE SEQUENCE</scope>
</reference>
<accession>A0A8S3X418</accession>
<evidence type="ECO:0000259" key="1">
    <source>
        <dbReference type="Pfam" id="PF05225"/>
    </source>
</evidence>
<name>A0A8S3X418_PARAO</name>
<sequence>MAPRKPILQRQRQTWCKESMKKAIEDLRNKKMGSLKASKLYKVPRTTLRRLAAKVDLSAEEATCTKLERKATLPQELEKQLVQYVLTMEAKLFGLVQKDVMSLAYQLGIKNNITHNFSAKMKARVKIGLSHF</sequence>
<dbReference type="InterPro" id="IPR007889">
    <property type="entry name" value="HTH_Psq"/>
</dbReference>
<protein>
    <submittedName>
        <fullName evidence="2">(apollo) hypothetical protein</fullName>
    </submittedName>
</protein>
<feature type="domain" description="HTH psq-type" evidence="1">
    <location>
        <begin position="18"/>
        <end position="50"/>
    </location>
</feature>
<dbReference type="AlphaFoldDB" id="A0A8S3X418"/>
<proteinExistence type="predicted"/>